<reference evidence="2 3" key="1">
    <citation type="submission" date="2012-01" db="EMBL/GenBank/DDBJ databases">
        <authorList>
            <person name="Harkins D.M."/>
            <person name="Madupu R."/>
            <person name="Durkin A.S."/>
            <person name="Torralba M."/>
            <person name="Methe B."/>
            <person name="Sutton G.G."/>
            <person name="Nelson K.E."/>
        </authorList>
    </citation>
    <scope>NUCLEOTIDE SEQUENCE [LARGE SCALE GENOMIC DNA]</scope>
    <source>
        <strain evidence="2 3">SK53</strain>
    </source>
</reference>
<proteinExistence type="predicted"/>
<evidence type="ECO:0000313" key="3">
    <source>
        <dbReference type="Proteomes" id="UP000005070"/>
    </source>
</evidence>
<evidence type="ECO:0000313" key="2">
    <source>
        <dbReference type="EMBL" id="EID21714.1"/>
    </source>
</evidence>
<dbReference type="EMBL" id="AICQ01000011">
    <property type="protein sequence ID" value="EID21714.1"/>
    <property type="molecule type" value="Genomic_DNA"/>
</dbReference>
<evidence type="ECO:0000256" key="1">
    <source>
        <dbReference type="SAM" id="Phobius"/>
    </source>
</evidence>
<dbReference type="AlphaFoldDB" id="A0AAD2SW81"/>
<gene>
    <name evidence="2" type="ORF">HMPREF1044_1313</name>
</gene>
<comment type="caution">
    <text evidence="2">The sequence shown here is derived from an EMBL/GenBank/DDBJ whole genome shotgun (WGS) entry which is preliminary data.</text>
</comment>
<protein>
    <submittedName>
        <fullName evidence="2">Uncharacterized protein</fullName>
    </submittedName>
</protein>
<accession>A0AAD2SW81</accession>
<organism evidence="2 3">
    <name type="scientific">Streptococcus constellatus subsp. constellatus SK53</name>
    <dbReference type="NCBI Taxonomy" id="1095730"/>
    <lineage>
        <taxon>Bacteria</taxon>
        <taxon>Bacillati</taxon>
        <taxon>Bacillota</taxon>
        <taxon>Bacilli</taxon>
        <taxon>Lactobacillales</taxon>
        <taxon>Streptococcaceae</taxon>
        <taxon>Streptococcus</taxon>
        <taxon>Streptococcus anginosus group</taxon>
    </lineage>
</organism>
<keyword evidence="1" id="KW-0812">Transmembrane</keyword>
<keyword evidence="1" id="KW-1133">Transmembrane helix</keyword>
<dbReference type="Proteomes" id="UP000005070">
    <property type="component" value="Unassembled WGS sequence"/>
</dbReference>
<sequence>MLASTFYLYIGILDPFNLSIIADLALFFNNLEKIKIALSGD</sequence>
<keyword evidence="1" id="KW-0472">Membrane</keyword>
<feature type="transmembrane region" description="Helical" evidence="1">
    <location>
        <begin position="6"/>
        <end position="28"/>
    </location>
</feature>
<name>A0AAD2SW81_STRCV</name>